<feature type="region of interest" description="Disordered" evidence="2">
    <location>
        <begin position="87"/>
        <end position="107"/>
    </location>
</feature>
<protein>
    <recommendedName>
        <fullName evidence="3">Oxo-4-hydroxy-4-carboxy-5-ureidoimidazoline decarboxylase domain-containing protein</fullName>
    </recommendedName>
</protein>
<comment type="caution">
    <text evidence="4">The sequence shown here is derived from an EMBL/GenBank/DDBJ whole genome shotgun (WGS) entry which is preliminary data.</text>
</comment>
<sequence>MSTLPDPETLVKLKEPKIRDVLGHLFEPCPVLCDFLIQQVINRPFPSYTSLIESSRKELLQLLEREETKSTISPDIASIISAHPRLGPSKDKLSSHSTLEQKSLEGSKEEAQKLADLNAKYETTFPGLRYVVFVNGRSRETIMKNMIERIQRNDISAERREAFNAMCDIALDRATKLGAKL</sequence>
<dbReference type="GO" id="GO:0006144">
    <property type="term" value="P:purine nucleobase metabolic process"/>
    <property type="evidence" value="ECO:0007669"/>
    <property type="project" value="UniProtKB-KW"/>
</dbReference>
<evidence type="ECO:0000313" key="4">
    <source>
        <dbReference type="EMBL" id="PSK41337.1"/>
    </source>
</evidence>
<reference evidence="4 5" key="1">
    <citation type="submission" date="2018-03" db="EMBL/GenBank/DDBJ databases">
        <title>Candida pseudohaemulonii genome assembly and annotation.</title>
        <authorList>
            <person name="Munoz J.F."/>
            <person name="Gade L.G."/>
            <person name="Chow N.A."/>
            <person name="Litvintseva A.P."/>
            <person name="Loparev V.N."/>
            <person name="Cuomo C.A."/>
        </authorList>
    </citation>
    <scope>NUCLEOTIDE SEQUENCE [LARGE SCALE GENOMIC DNA]</scope>
    <source>
        <strain evidence="4 5">B12108</strain>
    </source>
</reference>
<evidence type="ECO:0000256" key="1">
    <source>
        <dbReference type="ARBA" id="ARBA00022631"/>
    </source>
</evidence>
<dbReference type="InterPro" id="IPR036778">
    <property type="entry name" value="OHCU_decarboxylase_sf"/>
</dbReference>
<keyword evidence="5" id="KW-1185">Reference proteome</keyword>
<dbReference type="STRING" id="418784.A0A2P7YZE5"/>
<name>A0A2P7YZE5_9ASCO</name>
<dbReference type="Pfam" id="PF09349">
    <property type="entry name" value="OHCU_decarbox"/>
    <property type="match status" value="1"/>
</dbReference>
<dbReference type="AlphaFoldDB" id="A0A2P7YZE5"/>
<evidence type="ECO:0000259" key="3">
    <source>
        <dbReference type="Pfam" id="PF09349"/>
    </source>
</evidence>
<dbReference type="PANTHER" id="PTHR37987:SF1">
    <property type="entry name" value="OXO-4-HYDROXY-4-CARBOXY-5-UREIDOIMIDAZOLINE DECARBOXYLASE DOMAIN-CONTAINING PROTEIN"/>
    <property type="match status" value="1"/>
</dbReference>
<feature type="domain" description="Oxo-4-hydroxy-4-carboxy-5-ureidoimidazoline decarboxylase" evidence="3">
    <location>
        <begin position="13"/>
        <end position="174"/>
    </location>
</feature>
<dbReference type="OrthoDB" id="5398391at2759"/>
<gene>
    <name evidence="4" type="ORF">C7M61_001018</name>
</gene>
<dbReference type="InterPro" id="IPR018020">
    <property type="entry name" value="OHCU_decarboxylase"/>
</dbReference>
<dbReference type="SUPFAM" id="SSF158694">
    <property type="entry name" value="UraD-Like"/>
    <property type="match status" value="1"/>
</dbReference>
<dbReference type="Gene3D" id="1.10.3330.10">
    <property type="entry name" value="Oxo-4-hydroxy-4-carboxy-5-ureidoimidazoline decarboxylase"/>
    <property type="match status" value="1"/>
</dbReference>
<dbReference type="PANTHER" id="PTHR37987">
    <property type="entry name" value="CHROMOSOME 9, WHOLE GENOME SHOTGUN SEQUENCE"/>
    <property type="match status" value="1"/>
</dbReference>
<dbReference type="Proteomes" id="UP000241107">
    <property type="component" value="Unassembled WGS sequence"/>
</dbReference>
<dbReference type="VEuPathDB" id="FungiDB:C7M61_001018"/>
<evidence type="ECO:0000313" key="5">
    <source>
        <dbReference type="Proteomes" id="UP000241107"/>
    </source>
</evidence>
<dbReference type="RefSeq" id="XP_024716036.1">
    <property type="nucleotide sequence ID" value="XM_024856437.1"/>
</dbReference>
<dbReference type="GeneID" id="36564409"/>
<accession>A0A2P7YZE5</accession>
<organism evidence="4 5">
    <name type="scientific">Candidozyma pseudohaemuli</name>
    <dbReference type="NCBI Taxonomy" id="418784"/>
    <lineage>
        <taxon>Eukaryota</taxon>
        <taxon>Fungi</taxon>
        <taxon>Dikarya</taxon>
        <taxon>Ascomycota</taxon>
        <taxon>Saccharomycotina</taxon>
        <taxon>Pichiomycetes</taxon>
        <taxon>Metschnikowiaceae</taxon>
        <taxon>Candidozyma</taxon>
    </lineage>
</organism>
<proteinExistence type="predicted"/>
<evidence type="ECO:0000256" key="2">
    <source>
        <dbReference type="SAM" id="MobiDB-lite"/>
    </source>
</evidence>
<dbReference type="EMBL" id="PYFQ01000001">
    <property type="protein sequence ID" value="PSK41337.1"/>
    <property type="molecule type" value="Genomic_DNA"/>
</dbReference>
<keyword evidence="1" id="KW-0659">Purine metabolism</keyword>